<dbReference type="GO" id="GO:0005886">
    <property type="term" value="C:plasma membrane"/>
    <property type="evidence" value="ECO:0007669"/>
    <property type="project" value="UniProtKB-SubCell"/>
</dbReference>
<reference evidence="10 11" key="1">
    <citation type="submission" date="2018-10" db="EMBL/GenBank/DDBJ databases">
        <title>Streptococcus hillyeri sp. nov., isolated from equine tracheal sample.</title>
        <authorList>
            <person name="Macfadyen A.C."/>
            <person name="Waller A."/>
            <person name="Paterson G.K."/>
        </authorList>
    </citation>
    <scope>NUCLEOTIDE SEQUENCE [LARGE SCALE GENOMIC DNA]</scope>
    <source>
        <strain evidence="10 11">28462</strain>
    </source>
</reference>
<evidence type="ECO:0000256" key="7">
    <source>
        <dbReference type="ARBA" id="ARBA00022989"/>
    </source>
</evidence>
<evidence type="ECO:0000256" key="9">
    <source>
        <dbReference type="ARBA" id="ARBA00023136"/>
    </source>
</evidence>
<keyword evidence="6" id="KW-0653">Protein transport</keyword>
<evidence type="ECO:0000313" key="11">
    <source>
        <dbReference type="Proteomes" id="UP000279194"/>
    </source>
</evidence>
<comment type="subcellular location">
    <subcellularLocation>
        <location evidence="1">Cell membrane</location>
        <topology evidence="1">Single-pass membrane protein</topology>
    </subcellularLocation>
</comment>
<keyword evidence="3" id="KW-0813">Transport</keyword>
<evidence type="ECO:0000256" key="2">
    <source>
        <dbReference type="ARBA" id="ARBA00006742"/>
    </source>
</evidence>
<name>A0A3L9DS30_9STRE</name>
<comment type="similarity">
    <text evidence="2">Belongs to the YajC family.</text>
</comment>
<dbReference type="SMART" id="SM01323">
    <property type="entry name" value="YajC"/>
    <property type="match status" value="1"/>
</dbReference>
<comment type="caution">
    <text evidence="10">The sequence shown here is derived from an EMBL/GenBank/DDBJ whole genome shotgun (WGS) entry which is preliminary data.</text>
</comment>
<organism evidence="10 11">
    <name type="scientific">Streptococcus hillyeri</name>
    <dbReference type="NCBI Taxonomy" id="2282420"/>
    <lineage>
        <taxon>Bacteria</taxon>
        <taxon>Bacillati</taxon>
        <taxon>Bacillota</taxon>
        <taxon>Bacilli</taxon>
        <taxon>Lactobacillales</taxon>
        <taxon>Streptococcaceae</taxon>
        <taxon>Streptococcus</taxon>
    </lineage>
</organism>
<dbReference type="NCBIfam" id="NF005100">
    <property type="entry name" value="PRK06531.1"/>
    <property type="match status" value="1"/>
</dbReference>
<proteinExistence type="inferred from homology"/>
<dbReference type="GO" id="GO:0015031">
    <property type="term" value="P:protein transport"/>
    <property type="evidence" value="ECO:0007669"/>
    <property type="project" value="UniProtKB-KW"/>
</dbReference>
<keyword evidence="4" id="KW-1003">Cell membrane</keyword>
<dbReference type="InterPro" id="IPR003849">
    <property type="entry name" value="Preprotein_translocase_YajC"/>
</dbReference>
<dbReference type="RefSeq" id="WP_121836335.1">
    <property type="nucleotide sequence ID" value="NZ_RCVM01000027.1"/>
</dbReference>
<dbReference type="Pfam" id="PF02699">
    <property type="entry name" value="YajC"/>
    <property type="match status" value="1"/>
</dbReference>
<evidence type="ECO:0000256" key="6">
    <source>
        <dbReference type="ARBA" id="ARBA00022927"/>
    </source>
</evidence>
<dbReference type="PANTHER" id="PTHR33909:SF1">
    <property type="entry name" value="SEC TRANSLOCON ACCESSORY COMPLEX SUBUNIT YAJC"/>
    <property type="match status" value="1"/>
</dbReference>
<dbReference type="Proteomes" id="UP000279194">
    <property type="component" value="Unassembled WGS sequence"/>
</dbReference>
<keyword evidence="11" id="KW-1185">Reference proteome</keyword>
<keyword evidence="7" id="KW-1133">Transmembrane helix</keyword>
<sequence length="106" mass="11589">MNATILIMLVMMAGMMYFTSRSQKKQAEQRQNQLAQLKKGDEVVTIGGMYAVVDEVNVDAKTIVLDVDGVYLTFELSAIKRVITPTASDLTPVTAEGETSAVEETE</sequence>
<dbReference type="EMBL" id="RCVM01000027">
    <property type="protein sequence ID" value="RLY01490.1"/>
    <property type="molecule type" value="Genomic_DNA"/>
</dbReference>
<evidence type="ECO:0000256" key="8">
    <source>
        <dbReference type="ARBA" id="ARBA00023010"/>
    </source>
</evidence>
<protein>
    <submittedName>
        <fullName evidence="10">Preprotein translocase subunit YajC</fullName>
    </submittedName>
</protein>
<evidence type="ECO:0000256" key="5">
    <source>
        <dbReference type="ARBA" id="ARBA00022692"/>
    </source>
</evidence>
<evidence type="ECO:0000313" key="10">
    <source>
        <dbReference type="EMBL" id="RLY01490.1"/>
    </source>
</evidence>
<keyword evidence="5" id="KW-0812">Transmembrane</keyword>
<accession>A0A3L9DS30</accession>
<gene>
    <name evidence="10" type="primary">yajC</name>
    <name evidence="10" type="ORF">EAF07_09580</name>
</gene>
<evidence type="ECO:0000256" key="1">
    <source>
        <dbReference type="ARBA" id="ARBA00004162"/>
    </source>
</evidence>
<dbReference type="NCBIfam" id="TIGR00739">
    <property type="entry name" value="yajC"/>
    <property type="match status" value="1"/>
</dbReference>
<evidence type="ECO:0000256" key="4">
    <source>
        <dbReference type="ARBA" id="ARBA00022475"/>
    </source>
</evidence>
<dbReference type="OrthoDB" id="9800132at2"/>
<keyword evidence="8" id="KW-0811">Translocation</keyword>
<keyword evidence="9" id="KW-0472">Membrane</keyword>
<evidence type="ECO:0000256" key="3">
    <source>
        <dbReference type="ARBA" id="ARBA00022448"/>
    </source>
</evidence>
<dbReference type="AlphaFoldDB" id="A0A3L9DS30"/>
<dbReference type="PANTHER" id="PTHR33909">
    <property type="entry name" value="SEC TRANSLOCON ACCESSORY COMPLEX SUBUNIT YAJC"/>
    <property type="match status" value="1"/>
</dbReference>